<evidence type="ECO:0000313" key="2">
    <source>
        <dbReference type="EMBL" id="RKE96737.1"/>
    </source>
</evidence>
<dbReference type="EMBL" id="RAQK01000001">
    <property type="protein sequence ID" value="RKE96737.1"/>
    <property type="molecule type" value="Genomic_DNA"/>
</dbReference>
<feature type="transmembrane region" description="Helical" evidence="1">
    <location>
        <begin position="28"/>
        <end position="49"/>
    </location>
</feature>
<comment type="caution">
    <text evidence="2">The sequence shown here is derived from an EMBL/GenBank/DDBJ whole genome shotgun (WGS) entry which is preliminary data.</text>
</comment>
<evidence type="ECO:0000313" key="3">
    <source>
        <dbReference type="Proteomes" id="UP000284407"/>
    </source>
</evidence>
<proteinExistence type="predicted"/>
<organism evidence="2 3">
    <name type="scientific">Sulfitobacter guttiformis</name>
    <dbReference type="NCBI Taxonomy" id="74349"/>
    <lineage>
        <taxon>Bacteria</taxon>
        <taxon>Pseudomonadati</taxon>
        <taxon>Pseudomonadota</taxon>
        <taxon>Alphaproteobacteria</taxon>
        <taxon>Rhodobacterales</taxon>
        <taxon>Roseobacteraceae</taxon>
        <taxon>Sulfitobacter</taxon>
    </lineage>
</organism>
<keyword evidence="1" id="KW-0472">Membrane</keyword>
<accession>A0A420DRH6</accession>
<gene>
    <name evidence="2" type="ORF">C8N30_1306</name>
</gene>
<evidence type="ECO:0000256" key="1">
    <source>
        <dbReference type="SAM" id="Phobius"/>
    </source>
</evidence>
<name>A0A420DRH6_9RHOB</name>
<dbReference type="Proteomes" id="UP000284407">
    <property type="component" value="Unassembled WGS sequence"/>
</dbReference>
<keyword evidence="1" id="KW-1133">Transmembrane helix</keyword>
<dbReference type="STRING" id="1443111.Z949_3317"/>
<keyword evidence="1" id="KW-0812">Transmembrane</keyword>
<keyword evidence="3" id="KW-1185">Reference proteome</keyword>
<reference evidence="2 3" key="1">
    <citation type="submission" date="2018-09" db="EMBL/GenBank/DDBJ databases">
        <title>Genomic Encyclopedia of Archaeal and Bacterial Type Strains, Phase II (KMG-II): from individual species to whole genera.</title>
        <authorList>
            <person name="Goeker M."/>
        </authorList>
    </citation>
    <scope>NUCLEOTIDE SEQUENCE [LARGE SCALE GENOMIC DNA]</scope>
    <source>
        <strain evidence="2 3">DSM 11458</strain>
    </source>
</reference>
<dbReference type="RefSeq" id="WP_232222839.1">
    <property type="nucleotide sequence ID" value="NZ_RAQK01000001.1"/>
</dbReference>
<protein>
    <submittedName>
        <fullName evidence="2">Uncharacterized protein</fullName>
    </submittedName>
</protein>
<sequence length="134" mass="14421">MYGLRKDDFFFSNRSVNIMQIPEGTKPALMGAVAGAIAISIIGFNWGGWVTSGSASDMSEEVSVAAVAMALTPYCIQNSQDDPRLIAIMAELDEARSYKRRSVIEDAGWATPLGAENPDRELAEACLSALTEET</sequence>
<dbReference type="AlphaFoldDB" id="A0A420DRH6"/>